<evidence type="ECO:0000313" key="1">
    <source>
        <dbReference type="EMBL" id="UQA96957.1"/>
    </source>
</evidence>
<accession>A0ABY4MGX6</accession>
<organism evidence="1 2">
    <name type="scientific">Streptomyces halobius</name>
    <dbReference type="NCBI Taxonomy" id="2879846"/>
    <lineage>
        <taxon>Bacteria</taxon>
        <taxon>Bacillati</taxon>
        <taxon>Actinomycetota</taxon>
        <taxon>Actinomycetes</taxon>
        <taxon>Kitasatosporales</taxon>
        <taxon>Streptomycetaceae</taxon>
        <taxon>Streptomyces</taxon>
    </lineage>
</organism>
<name>A0ABY4MGX6_9ACTN</name>
<reference evidence="1" key="1">
    <citation type="submission" date="2021-10" db="EMBL/GenBank/DDBJ databases">
        <title>Streptomyces nigrumlapis sp.nov.,an antimicrobial producing actinobacterium isolated from Black Gobi rocks.</title>
        <authorList>
            <person name="Wen Y."/>
            <person name="Zhang W."/>
            <person name="Liu X.G."/>
        </authorList>
    </citation>
    <scope>NUCLEOTIDE SEQUENCE</scope>
    <source>
        <strain evidence="1">ST13-2-2</strain>
    </source>
</reference>
<dbReference type="RefSeq" id="WP_248867876.1">
    <property type="nucleotide sequence ID" value="NZ_CP086322.1"/>
</dbReference>
<gene>
    <name evidence="1" type="ORF">K9S39_38370</name>
</gene>
<keyword evidence="2" id="KW-1185">Reference proteome</keyword>
<sequence length="61" mass="6768">MVTDRTARTEMATLTTQVEGLIEPTEPDGVFRDTRECKSGLLLLALLLISPPTPRPKTETR</sequence>
<dbReference type="Proteomes" id="UP000830115">
    <property type="component" value="Chromosome"/>
</dbReference>
<evidence type="ECO:0008006" key="3">
    <source>
        <dbReference type="Google" id="ProtNLM"/>
    </source>
</evidence>
<evidence type="ECO:0000313" key="2">
    <source>
        <dbReference type="Proteomes" id="UP000830115"/>
    </source>
</evidence>
<dbReference type="EMBL" id="CP086322">
    <property type="protein sequence ID" value="UQA96957.1"/>
    <property type="molecule type" value="Genomic_DNA"/>
</dbReference>
<protein>
    <recommendedName>
        <fullName evidence="3">DDE family transposase</fullName>
    </recommendedName>
</protein>
<proteinExistence type="predicted"/>